<dbReference type="AlphaFoldDB" id="A0A5A8CBH4"/>
<feature type="compositionally biased region" description="Low complexity" evidence="1">
    <location>
        <begin position="54"/>
        <end position="64"/>
    </location>
</feature>
<dbReference type="EMBL" id="VLTN01000046">
    <property type="protein sequence ID" value="KAA0149141.1"/>
    <property type="molecule type" value="Genomic_DNA"/>
</dbReference>
<feature type="region of interest" description="Disordered" evidence="1">
    <location>
        <begin position="1"/>
        <end position="208"/>
    </location>
</feature>
<evidence type="ECO:0000256" key="1">
    <source>
        <dbReference type="SAM" id="MobiDB-lite"/>
    </source>
</evidence>
<dbReference type="Gene3D" id="2.30.29.30">
    <property type="entry name" value="Pleckstrin-homology domain (PH domain)/Phosphotyrosine-binding domain (PTB)"/>
    <property type="match status" value="1"/>
</dbReference>
<keyword evidence="3" id="KW-1185">Reference proteome</keyword>
<evidence type="ECO:0000313" key="2">
    <source>
        <dbReference type="EMBL" id="KAA0149141.1"/>
    </source>
</evidence>
<accession>A0A5A8CBH4</accession>
<gene>
    <name evidence="2" type="ORF">FNF29_06229</name>
</gene>
<feature type="compositionally biased region" description="Low complexity" evidence="1">
    <location>
        <begin position="134"/>
        <end position="156"/>
    </location>
</feature>
<proteinExistence type="predicted"/>
<reference evidence="2 3" key="1">
    <citation type="submission" date="2019-07" db="EMBL/GenBank/DDBJ databases">
        <title>Genomes of Cafeteria roenbergensis.</title>
        <authorList>
            <person name="Fischer M.G."/>
            <person name="Hackl T."/>
            <person name="Roman M."/>
        </authorList>
    </citation>
    <scope>NUCLEOTIDE SEQUENCE [LARGE SCALE GENOMIC DNA]</scope>
    <source>
        <strain evidence="2 3">BVI</strain>
    </source>
</reference>
<feature type="compositionally biased region" description="Gly residues" evidence="1">
    <location>
        <begin position="1"/>
        <end position="12"/>
    </location>
</feature>
<sequence length="365" mass="37913">MEGDRGGAGPVLGGAVRQDAPLATTGSPTNRRALPASSPVIESPVGSNDPRSPALPEAAGLPAPHGVALPDHGNQGALRSSEASAPAPTDRGTDGVREAAGLEPIPEEAEGSTPPGAGAEDAGAFPSEPRSQDGPEGASPGASGEGDAAAAAAGAAAGEGVGGTASEEGEEEEPAAGDGEGEEAGEEDEAEGEEEEEEEEEEEDDAADVEQLRLLFHGVTVRKHGRRGWPKERVVWVDARHAEIVLRWGPVAARAVDHPAIDPSVDIEDTPDRVMRFGEVQSVHHGAHGPVLGSKASDPRAPRWVCLMGIRRSLDIEFATEEEAKAFAKAMARFVEDRELFSEAIMYLFRNGLLPPAEYPQQQAA</sequence>
<organism evidence="2 3">
    <name type="scientific">Cafeteria roenbergensis</name>
    <name type="common">Marine flagellate</name>
    <dbReference type="NCBI Taxonomy" id="33653"/>
    <lineage>
        <taxon>Eukaryota</taxon>
        <taxon>Sar</taxon>
        <taxon>Stramenopiles</taxon>
        <taxon>Bigyra</taxon>
        <taxon>Opalozoa</taxon>
        <taxon>Bicosoecida</taxon>
        <taxon>Cafeteriaceae</taxon>
        <taxon>Cafeteria</taxon>
    </lineage>
</organism>
<evidence type="ECO:0000313" key="3">
    <source>
        <dbReference type="Proteomes" id="UP000323011"/>
    </source>
</evidence>
<dbReference type="InterPro" id="IPR011993">
    <property type="entry name" value="PH-like_dom_sf"/>
</dbReference>
<protein>
    <submittedName>
        <fullName evidence="2">Uncharacterized protein</fullName>
    </submittedName>
</protein>
<feature type="compositionally biased region" description="Acidic residues" evidence="1">
    <location>
        <begin position="167"/>
        <end position="208"/>
    </location>
</feature>
<dbReference type="Proteomes" id="UP000323011">
    <property type="component" value="Unassembled WGS sequence"/>
</dbReference>
<name>A0A5A8CBH4_CAFRO</name>
<comment type="caution">
    <text evidence="2">The sequence shown here is derived from an EMBL/GenBank/DDBJ whole genome shotgun (WGS) entry which is preliminary data.</text>
</comment>